<keyword evidence="7" id="KW-0732">Signal</keyword>
<evidence type="ECO:0000256" key="7">
    <source>
        <dbReference type="SAM" id="SignalP"/>
    </source>
</evidence>
<dbReference type="SUPFAM" id="SSF141523">
    <property type="entry name" value="L,D-transpeptidase catalytic domain-like"/>
    <property type="match status" value="1"/>
</dbReference>
<evidence type="ECO:0000256" key="4">
    <source>
        <dbReference type="ARBA" id="ARBA00022984"/>
    </source>
</evidence>
<reference evidence="9" key="1">
    <citation type="submission" date="2022-10" db="EMBL/GenBank/DDBJ databases">
        <title>The WGS of Solirubrobacter sp. CPCC 204708.</title>
        <authorList>
            <person name="Jiang Z."/>
        </authorList>
    </citation>
    <scope>NUCLEOTIDE SEQUENCE</scope>
    <source>
        <strain evidence="9">CPCC 204708</strain>
    </source>
</reference>
<keyword evidence="10" id="KW-1185">Reference proteome</keyword>
<keyword evidence="4 6" id="KW-0573">Peptidoglycan synthesis</keyword>
<keyword evidence="3 6" id="KW-0133">Cell shape</keyword>
<feature type="domain" description="L,D-TPase catalytic" evidence="8">
    <location>
        <begin position="124"/>
        <end position="241"/>
    </location>
</feature>
<dbReference type="Gene3D" id="2.40.440.10">
    <property type="entry name" value="L,D-transpeptidase catalytic domain-like"/>
    <property type="match status" value="1"/>
</dbReference>
<comment type="pathway">
    <text evidence="1 6">Cell wall biogenesis; peptidoglycan biosynthesis.</text>
</comment>
<accession>A0ABT4RBP0</accession>
<evidence type="ECO:0000256" key="1">
    <source>
        <dbReference type="ARBA" id="ARBA00004752"/>
    </source>
</evidence>
<keyword evidence="5 6" id="KW-0961">Cell wall biogenesis/degradation</keyword>
<evidence type="ECO:0000259" key="8">
    <source>
        <dbReference type="PROSITE" id="PS52029"/>
    </source>
</evidence>
<feature type="active site" description="Proton donor/acceptor" evidence="6">
    <location>
        <position position="201"/>
    </location>
</feature>
<evidence type="ECO:0000313" key="9">
    <source>
        <dbReference type="EMBL" id="MDA0135948.1"/>
    </source>
</evidence>
<dbReference type="CDD" id="cd16913">
    <property type="entry name" value="YkuD_like"/>
    <property type="match status" value="1"/>
</dbReference>
<comment type="caution">
    <text evidence="9">The sequence shown here is derived from an EMBL/GenBank/DDBJ whole genome shotgun (WGS) entry which is preliminary data.</text>
</comment>
<dbReference type="PANTHER" id="PTHR30582">
    <property type="entry name" value="L,D-TRANSPEPTIDASE"/>
    <property type="match status" value="1"/>
</dbReference>
<evidence type="ECO:0000313" key="10">
    <source>
        <dbReference type="Proteomes" id="UP001147700"/>
    </source>
</evidence>
<name>A0ABT4RBP0_9ACTN</name>
<feature type="chain" id="PRO_5045213853" evidence="7">
    <location>
        <begin position="23"/>
        <end position="241"/>
    </location>
</feature>
<feature type="signal peptide" evidence="7">
    <location>
        <begin position="1"/>
        <end position="22"/>
    </location>
</feature>
<evidence type="ECO:0000256" key="6">
    <source>
        <dbReference type="PROSITE-ProRule" id="PRU01373"/>
    </source>
</evidence>
<dbReference type="RefSeq" id="WP_202954764.1">
    <property type="nucleotide sequence ID" value="NZ_JAPCID010000001.1"/>
</dbReference>
<evidence type="ECO:0000256" key="3">
    <source>
        <dbReference type="ARBA" id="ARBA00022960"/>
    </source>
</evidence>
<dbReference type="InterPro" id="IPR038063">
    <property type="entry name" value="Transpep_catalytic_dom"/>
</dbReference>
<keyword evidence="2" id="KW-0808">Transferase</keyword>
<dbReference type="EMBL" id="JAPCID010000001">
    <property type="protein sequence ID" value="MDA0135948.1"/>
    <property type="molecule type" value="Genomic_DNA"/>
</dbReference>
<evidence type="ECO:0000256" key="2">
    <source>
        <dbReference type="ARBA" id="ARBA00022679"/>
    </source>
</evidence>
<evidence type="ECO:0000256" key="5">
    <source>
        <dbReference type="ARBA" id="ARBA00023316"/>
    </source>
</evidence>
<protein>
    <submittedName>
        <fullName evidence="9">L,D-transpeptidase</fullName>
    </submittedName>
</protein>
<dbReference type="Proteomes" id="UP001147700">
    <property type="component" value="Unassembled WGS sequence"/>
</dbReference>
<dbReference type="InterPro" id="IPR050979">
    <property type="entry name" value="LD-transpeptidase"/>
</dbReference>
<gene>
    <name evidence="9" type="ORF">OJ962_00450</name>
</gene>
<organism evidence="9 10">
    <name type="scientific">Solirubrobacter deserti</name>
    <dbReference type="NCBI Taxonomy" id="2282478"/>
    <lineage>
        <taxon>Bacteria</taxon>
        <taxon>Bacillati</taxon>
        <taxon>Actinomycetota</taxon>
        <taxon>Thermoleophilia</taxon>
        <taxon>Solirubrobacterales</taxon>
        <taxon>Solirubrobacteraceae</taxon>
        <taxon>Solirubrobacter</taxon>
    </lineage>
</organism>
<dbReference type="PROSITE" id="PS52029">
    <property type="entry name" value="LD_TPASE"/>
    <property type="match status" value="1"/>
</dbReference>
<proteinExistence type="predicted"/>
<dbReference type="InterPro" id="IPR005490">
    <property type="entry name" value="LD_TPept_cat_dom"/>
</dbReference>
<dbReference type="Pfam" id="PF03734">
    <property type="entry name" value="YkuD"/>
    <property type="match status" value="1"/>
</dbReference>
<sequence length="241" mass="26150">MSRSSALVAVVVALVAPATATAAVRAPGAAGPLGDERLSNETTVTRWAHPAARATVRSAPRASAAAVDHLRFWTEHESPEVYLALESRRVDGRPWVRIRLPGRPNGRTGWVPASALGRLNVVRTQLVVNRRTLRATLYQDGWAIWRAPVGVGAPATPTPAGRFWVRERLRGNGGVYGPWAFGTSGYSSMRDWWFGGVVGIHGTNEPGLIPGRPSHGCIRVRNADLVRLVKRMPIGTPIRIR</sequence>
<feature type="active site" description="Nucleophile" evidence="6">
    <location>
        <position position="217"/>
    </location>
</feature>